<sequence length="129" mass="13897">MAKKKAQSLSDLDSLFGSSRVYSTEDGRICPDCDHPVDDCQCQRDIVPDGDGIVRLRRETKGRKGKGVTLVDGVLLAPSDLKKLAKELKARCGTGGTVKDGVIEIQGEHRDLLLSVLTDKGYQVKKAGG</sequence>
<keyword evidence="2" id="KW-0810">Translation regulation</keyword>
<organism evidence="5 6">
    <name type="scientific">Reinekea blandensis MED297</name>
    <dbReference type="NCBI Taxonomy" id="314283"/>
    <lineage>
        <taxon>Bacteria</taxon>
        <taxon>Pseudomonadati</taxon>
        <taxon>Pseudomonadota</taxon>
        <taxon>Gammaproteobacteria</taxon>
        <taxon>Oceanospirillales</taxon>
        <taxon>Saccharospirillaceae</taxon>
        <taxon>Reinekea</taxon>
    </lineage>
</organism>
<keyword evidence="3" id="KW-0648">Protein biosynthesis</keyword>
<comment type="caution">
    <text evidence="5">The sequence shown here is derived from an EMBL/GenBank/DDBJ whole genome shotgun (WGS) entry which is preliminary data.</text>
</comment>
<dbReference type="FunFam" id="3.30.780.10:FF:000002">
    <property type="entry name" value="Stress response translation initiation inhibitor"/>
    <property type="match status" value="1"/>
</dbReference>
<dbReference type="PIRSF" id="PIRSF037511">
    <property type="entry name" value="Transl_init_SUI1_pro"/>
    <property type="match status" value="1"/>
</dbReference>
<dbReference type="EMBL" id="AAOE01000007">
    <property type="protein sequence ID" value="EAR09844.1"/>
    <property type="molecule type" value="Genomic_DNA"/>
</dbReference>
<dbReference type="NCBIfam" id="NF005297">
    <property type="entry name" value="PRK06824.1"/>
    <property type="match status" value="1"/>
</dbReference>
<dbReference type="GO" id="GO:0006417">
    <property type="term" value="P:regulation of translation"/>
    <property type="evidence" value="ECO:0007669"/>
    <property type="project" value="UniProtKB-KW"/>
</dbReference>
<evidence type="ECO:0000259" key="4">
    <source>
        <dbReference type="PROSITE" id="PS50296"/>
    </source>
</evidence>
<keyword evidence="5" id="KW-0396">Initiation factor</keyword>
<dbReference type="Proteomes" id="UP000005953">
    <property type="component" value="Unassembled WGS sequence"/>
</dbReference>
<dbReference type="InterPro" id="IPR036877">
    <property type="entry name" value="SUI1_dom_sf"/>
</dbReference>
<dbReference type="PANTHER" id="PTHR12789:SF0">
    <property type="entry name" value="DENSITY-REGULATED PROTEIN"/>
    <property type="match status" value="1"/>
</dbReference>
<dbReference type="InterPro" id="IPR005872">
    <property type="entry name" value="SUI1_arc_bac"/>
</dbReference>
<dbReference type="PROSITE" id="PS50296">
    <property type="entry name" value="SUI1"/>
    <property type="match status" value="1"/>
</dbReference>
<evidence type="ECO:0000256" key="1">
    <source>
        <dbReference type="ARBA" id="ARBA00005422"/>
    </source>
</evidence>
<reference evidence="5 6" key="1">
    <citation type="submission" date="2006-02" db="EMBL/GenBank/DDBJ databases">
        <authorList>
            <person name="Pinhassi J."/>
            <person name="Pedros-Alio C."/>
            <person name="Ferriera S."/>
            <person name="Johnson J."/>
            <person name="Kravitz S."/>
            <person name="Halpern A."/>
            <person name="Remington K."/>
            <person name="Beeson K."/>
            <person name="Tran B."/>
            <person name="Rogers Y.-H."/>
            <person name="Friedman R."/>
            <person name="Venter J.C."/>
        </authorList>
    </citation>
    <scope>NUCLEOTIDE SEQUENCE [LARGE SCALE GENOMIC DNA]</scope>
    <source>
        <strain evidence="5 6">MED297</strain>
    </source>
</reference>
<accession>A4BDA0</accession>
<dbReference type="PANTHER" id="PTHR12789">
    <property type="entry name" value="DENSITY-REGULATED PROTEIN HOMOLOG"/>
    <property type="match status" value="1"/>
</dbReference>
<proteinExistence type="inferred from homology"/>
<dbReference type="GO" id="GO:0003729">
    <property type="term" value="F:mRNA binding"/>
    <property type="evidence" value="ECO:0007669"/>
    <property type="project" value="TreeGrafter"/>
</dbReference>
<dbReference type="AlphaFoldDB" id="A4BDA0"/>
<dbReference type="RefSeq" id="WP_008048338.1">
    <property type="nucleotide sequence ID" value="NZ_CH724155.1"/>
</dbReference>
<dbReference type="InterPro" id="IPR050318">
    <property type="entry name" value="DENR/SUI1_TIF"/>
</dbReference>
<protein>
    <submittedName>
        <fullName evidence="5">Translation initiation factor 1 (EIF-1/SUI1) and related protein</fullName>
    </submittedName>
</protein>
<comment type="similarity">
    <text evidence="1">Belongs to the SUI1 family.</text>
</comment>
<feature type="domain" description="SUI1" evidence="4">
    <location>
        <begin position="58"/>
        <end position="121"/>
    </location>
</feature>
<dbReference type="STRING" id="314283.MED297_05829"/>
<evidence type="ECO:0000313" key="5">
    <source>
        <dbReference type="EMBL" id="EAR09844.1"/>
    </source>
</evidence>
<dbReference type="OrthoDB" id="9792915at2"/>
<dbReference type="CDD" id="cd11567">
    <property type="entry name" value="YciH_like"/>
    <property type="match status" value="1"/>
</dbReference>
<evidence type="ECO:0000256" key="2">
    <source>
        <dbReference type="ARBA" id="ARBA00022845"/>
    </source>
</evidence>
<keyword evidence="6" id="KW-1185">Reference proteome</keyword>
<dbReference type="GO" id="GO:0003743">
    <property type="term" value="F:translation initiation factor activity"/>
    <property type="evidence" value="ECO:0007669"/>
    <property type="project" value="UniProtKB-KW"/>
</dbReference>
<dbReference type="SUPFAM" id="SSF55159">
    <property type="entry name" value="eIF1-like"/>
    <property type="match status" value="1"/>
</dbReference>
<dbReference type="Pfam" id="PF01253">
    <property type="entry name" value="SUI1"/>
    <property type="match status" value="1"/>
</dbReference>
<evidence type="ECO:0000256" key="3">
    <source>
        <dbReference type="ARBA" id="ARBA00022917"/>
    </source>
</evidence>
<evidence type="ECO:0000313" key="6">
    <source>
        <dbReference type="Proteomes" id="UP000005953"/>
    </source>
</evidence>
<gene>
    <name evidence="5" type="ORF">MED297_05829</name>
</gene>
<dbReference type="GO" id="GO:0002188">
    <property type="term" value="P:translation reinitiation"/>
    <property type="evidence" value="ECO:0007669"/>
    <property type="project" value="TreeGrafter"/>
</dbReference>
<name>A4BDA0_9GAMM</name>
<dbReference type="NCBIfam" id="TIGR01158">
    <property type="entry name" value="SUI1_rel"/>
    <property type="match status" value="1"/>
</dbReference>
<dbReference type="HOGENOM" id="CLU_082805_4_0_6"/>
<dbReference type="InterPro" id="IPR001950">
    <property type="entry name" value="SUI1"/>
</dbReference>
<dbReference type="GO" id="GO:0001731">
    <property type="term" value="P:formation of translation preinitiation complex"/>
    <property type="evidence" value="ECO:0007669"/>
    <property type="project" value="TreeGrafter"/>
</dbReference>
<dbReference type="Gene3D" id="3.30.780.10">
    <property type="entry name" value="SUI1-like domain"/>
    <property type="match status" value="1"/>
</dbReference>